<organism evidence="1 2">
    <name type="scientific">Wuchereria bancrofti</name>
    <dbReference type="NCBI Taxonomy" id="6293"/>
    <lineage>
        <taxon>Eukaryota</taxon>
        <taxon>Metazoa</taxon>
        <taxon>Ecdysozoa</taxon>
        <taxon>Nematoda</taxon>
        <taxon>Chromadorea</taxon>
        <taxon>Rhabditida</taxon>
        <taxon>Spirurina</taxon>
        <taxon>Spiruromorpha</taxon>
        <taxon>Filarioidea</taxon>
        <taxon>Onchocercidae</taxon>
        <taxon>Wuchereria</taxon>
    </lineage>
</organism>
<evidence type="ECO:0000313" key="2">
    <source>
        <dbReference type="Proteomes" id="UP000270924"/>
    </source>
</evidence>
<accession>A0A3P7DZP6</accession>
<protein>
    <submittedName>
        <fullName evidence="1">Uncharacterized protein</fullName>
    </submittedName>
</protein>
<dbReference type="InParanoid" id="A0A3P7DZP6"/>
<dbReference type="EMBL" id="UYWW01008289">
    <property type="protein sequence ID" value="VDM15681.1"/>
    <property type="molecule type" value="Genomic_DNA"/>
</dbReference>
<name>A0A3P7DZP6_WUCBA</name>
<dbReference type="OrthoDB" id="10038994at2759"/>
<dbReference type="Proteomes" id="UP000270924">
    <property type="component" value="Unassembled WGS sequence"/>
</dbReference>
<evidence type="ECO:0000313" key="1">
    <source>
        <dbReference type="EMBL" id="VDM15681.1"/>
    </source>
</evidence>
<dbReference type="AlphaFoldDB" id="A0A3P7DZP6"/>
<keyword evidence="2" id="KW-1185">Reference proteome</keyword>
<gene>
    <name evidence="1" type="ORF">WBA_LOCUS9025</name>
</gene>
<reference evidence="1 2" key="1">
    <citation type="submission" date="2018-11" db="EMBL/GenBank/DDBJ databases">
        <authorList>
            <consortium name="Pathogen Informatics"/>
        </authorList>
    </citation>
    <scope>NUCLEOTIDE SEQUENCE [LARGE SCALE GENOMIC DNA]</scope>
</reference>
<proteinExistence type="predicted"/>
<sequence>MAKTKVRQQTDGISSLKYECYDLQFFTLFTHIKVKLFEQESKAQLREEGFKRC</sequence>